<organism evidence="2">
    <name type="scientific">marine sediment metagenome</name>
    <dbReference type="NCBI Taxonomy" id="412755"/>
    <lineage>
        <taxon>unclassified sequences</taxon>
        <taxon>metagenomes</taxon>
        <taxon>ecological metagenomes</taxon>
    </lineage>
</organism>
<sequence length="134" mass="14324">KVRYENKKWYKWVKYDDGTANLDIVAGDFLNYLAATGYNLDTVVADTADADSTTPFGAGVAVAAVTVTATYMWIQIKGLVTLSLDPTGTPADSNALVPSATNKAMAIATSSDVEHICGHTIDDSAKLVYLDCPW</sequence>
<dbReference type="EMBL" id="LAZR01061004">
    <property type="protein sequence ID" value="KKK64482.1"/>
    <property type="molecule type" value="Genomic_DNA"/>
</dbReference>
<keyword evidence="1" id="KW-0472">Membrane</keyword>
<feature type="transmembrane region" description="Helical" evidence="1">
    <location>
        <begin position="56"/>
        <end position="74"/>
    </location>
</feature>
<keyword evidence="1" id="KW-0812">Transmembrane</keyword>
<accession>A0A0F8X5V2</accession>
<comment type="caution">
    <text evidence="2">The sequence shown here is derived from an EMBL/GenBank/DDBJ whole genome shotgun (WGS) entry which is preliminary data.</text>
</comment>
<reference evidence="2" key="1">
    <citation type="journal article" date="2015" name="Nature">
        <title>Complex archaea that bridge the gap between prokaryotes and eukaryotes.</title>
        <authorList>
            <person name="Spang A."/>
            <person name="Saw J.H."/>
            <person name="Jorgensen S.L."/>
            <person name="Zaremba-Niedzwiedzka K."/>
            <person name="Martijn J."/>
            <person name="Lind A.E."/>
            <person name="van Eijk R."/>
            <person name="Schleper C."/>
            <person name="Guy L."/>
            <person name="Ettema T.J."/>
        </authorList>
    </citation>
    <scope>NUCLEOTIDE SEQUENCE</scope>
</reference>
<proteinExistence type="predicted"/>
<feature type="non-terminal residue" evidence="2">
    <location>
        <position position="1"/>
    </location>
</feature>
<protein>
    <submittedName>
        <fullName evidence="2">Uncharacterized protein</fullName>
    </submittedName>
</protein>
<gene>
    <name evidence="2" type="ORF">LCGC14_2983750</name>
</gene>
<evidence type="ECO:0000313" key="2">
    <source>
        <dbReference type="EMBL" id="KKK64482.1"/>
    </source>
</evidence>
<dbReference type="AlphaFoldDB" id="A0A0F8X5V2"/>
<evidence type="ECO:0000256" key="1">
    <source>
        <dbReference type="SAM" id="Phobius"/>
    </source>
</evidence>
<name>A0A0F8X5V2_9ZZZZ</name>
<keyword evidence="1" id="KW-1133">Transmembrane helix</keyword>